<keyword evidence="2" id="KW-1185">Reference proteome</keyword>
<reference evidence="1 2" key="1">
    <citation type="submission" date="2022-11" db="EMBL/GenBank/DDBJ databases">
        <title>Genome sequencing of Acetobacter type strain.</title>
        <authorList>
            <person name="Heo J."/>
            <person name="Lee D."/>
            <person name="Han B.-H."/>
            <person name="Hong S.-B."/>
            <person name="Kwon S.-W."/>
        </authorList>
    </citation>
    <scope>NUCLEOTIDE SEQUENCE [LARGE SCALE GENOMIC DNA]</scope>
    <source>
        <strain evidence="1 2">KACC 21253</strain>
    </source>
</reference>
<accession>A0ABT3QHR7</accession>
<feature type="non-terminal residue" evidence="1">
    <location>
        <position position="163"/>
    </location>
</feature>
<name>A0ABT3QHR7_9PROT</name>
<gene>
    <name evidence="1" type="ORF">OQ497_12920</name>
</gene>
<evidence type="ECO:0000313" key="1">
    <source>
        <dbReference type="EMBL" id="MCX2564826.1"/>
    </source>
</evidence>
<proteinExistence type="predicted"/>
<sequence length="163" mass="18908">MMRYCGPRAHHLTQLARNSGDWGRLLRALACRYPRLPEGSHVASDGTELESNPERIVWETLRRLQPHDLDLCCHPLLEERRFLRSDFGICAPGGDTPLVYLEVMGMLGSDRECQTDVEEHSLKRLALKERWFSEPDRPLLRIIWLDMMAHPDWLAAICEEAFQ</sequence>
<dbReference type="EMBL" id="JAPIUZ010000022">
    <property type="protein sequence ID" value="MCX2564826.1"/>
    <property type="molecule type" value="Genomic_DNA"/>
</dbReference>
<evidence type="ECO:0000313" key="2">
    <source>
        <dbReference type="Proteomes" id="UP001301152"/>
    </source>
</evidence>
<organism evidence="1 2">
    <name type="scientific">Acetobacter thailandicus</name>
    <dbReference type="NCBI Taxonomy" id="1502842"/>
    <lineage>
        <taxon>Bacteria</taxon>
        <taxon>Pseudomonadati</taxon>
        <taxon>Pseudomonadota</taxon>
        <taxon>Alphaproteobacteria</taxon>
        <taxon>Acetobacterales</taxon>
        <taxon>Acetobacteraceae</taxon>
        <taxon>Acetobacter</taxon>
    </lineage>
</organism>
<dbReference type="Proteomes" id="UP001301152">
    <property type="component" value="Unassembled WGS sequence"/>
</dbReference>
<protein>
    <submittedName>
        <fullName evidence="1">Uncharacterized protein</fullName>
    </submittedName>
</protein>
<comment type="caution">
    <text evidence="1">The sequence shown here is derived from an EMBL/GenBank/DDBJ whole genome shotgun (WGS) entry which is preliminary data.</text>
</comment>